<dbReference type="eggNOG" id="COG1664">
    <property type="taxonomic scope" value="Bacteria"/>
</dbReference>
<dbReference type="HOGENOM" id="CLU_1254957_0_0_5"/>
<dbReference type="Pfam" id="PF04519">
    <property type="entry name" value="Bactofilin"/>
    <property type="match status" value="1"/>
</dbReference>
<evidence type="ECO:0000256" key="1">
    <source>
        <dbReference type="ARBA" id="ARBA00044755"/>
    </source>
</evidence>
<dbReference type="PANTHER" id="PTHR35024:SF4">
    <property type="entry name" value="POLYMER-FORMING CYTOSKELETAL PROTEIN"/>
    <property type="match status" value="1"/>
</dbReference>
<comment type="similarity">
    <text evidence="1">Belongs to the bactofilin family.</text>
</comment>
<dbReference type="PANTHER" id="PTHR35024">
    <property type="entry name" value="HYPOTHETICAL CYTOSOLIC PROTEIN"/>
    <property type="match status" value="1"/>
</dbReference>
<dbReference type="EMBL" id="CP000774">
    <property type="protein sequence ID" value="ABS63543.1"/>
    <property type="molecule type" value="Genomic_DNA"/>
</dbReference>
<keyword evidence="2" id="KW-1133">Transmembrane helix</keyword>
<keyword evidence="4" id="KW-1185">Reference proteome</keyword>
<organism evidence="3 4">
    <name type="scientific">Parvibaculum lavamentivorans (strain DS-1 / DSM 13023 / NCIMB 13966)</name>
    <dbReference type="NCBI Taxonomy" id="402881"/>
    <lineage>
        <taxon>Bacteria</taxon>
        <taxon>Pseudomonadati</taxon>
        <taxon>Pseudomonadota</taxon>
        <taxon>Alphaproteobacteria</taxon>
        <taxon>Hyphomicrobiales</taxon>
        <taxon>Parvibaculaceae</taxon>
        <taxon>Parvibaculum</taxon>
    </lineage>
</organism>
<keyword evidence="2" id="KW-0472">Membrane</keyword>
<reference evidence="3 4" key="1">
    <citation type="journal article" date="2011" name="Stand. Genomic Sci.">
        <title>Complete genome sequence of Parvibaculum lavamentivorans type strain (DS-1(T)).</title>
        <authorList>
            <person name="Schleheck D."/>
            <person name="Weiss M."/>
            <person name="Pitluck S."/>
            <person name="Bruce D."/>
            <person name="Land M.L."/>
            <person name="Han S."/>
            <person name="Saunders E."/>
            <person name="Tapia R."/>
            <person name="Detter C."/>
            <person name="Brettin T."/>
            <person name="Han J."/>
            <person name="Woyke T."/>
            <person name="Goodwin L."/>
            <person name="Pennacchio L."/>
            <person name="Nolan M."/>
            <person name="Cook A.M."/>
            <person name="Kjelleberg S."/>
            <person name="Thomas T."/>
        </authorList>
    </citation>
    <scope>NUCLEOTIDE SEQUENCE [LARGE SCALE GENOMIC DNA]</scope>
    <source>
        <strain evidence="4">DS-1 / DSM 13023 / NCIMB 13966</strain>
    </source>
</reference>
<gene>
    <name evidence="3" type="ordered locus">Plav_1928</name>
</gene>
<evidence type="ECO:0000313" key="3">
    <source>
        <dbReference type="EMBL" id="ABS63543.1"/>
    </source>
</evidence>
<evidence type="ECO:0008006" key="5">
    <source>
        <dbReference type="Google" id="ProtNLM"/>
    </source>
</evidence>
<dbReference type="AlphaFoldDB" id="A7HUG0"/>
<protein>
    <recommendedName>
        <fullName evidence="5">Polymer-forming cytoskeletal protein</fullName>
    </recommendedName>
</protein>
<keyword evidence="2" id="KW-0812">Transmembrane</keyword>
<feature type="transmembrane region" description="Helical" evidence="2">
    <location>
        <begin position="199"/>
        <end position="219"/>
    </location>
</feature>
<dbReference type="Proteomes" id="UP000006377">
    <property type="component" value="Chromosome"/>
</dbReference>
<accession>A7HUG0</accession>
<evidence type="ECO:0000256" key="2">
    <source>
        <dbReference type="SAM" id="Phobius"/>
    </source>
</evidence>
<name>A7HUG0_PARL1</name>
<evidence type="ECO:0000313" key="4">
    <source>
        <dbReference type="Proteomes" id="UP000006377"/>
    </source>
</evidence>
<proteinExistence type="inferred from homology"/>
<dbReference type="InterPro" id="IPR007607">
    <property type="entry name" value="BacA/B"/>
</dbReference>
<sequence length="220" mass="23388">MPARCSLAVRRERPVANGFVRQERQVTLTNSNASTIAAPGLSPKGESRQPARADAPVRLLRAGNEDITIGENSILEGSFDTQGSMFVDGAAINADLRAAQLSIGATGRVEGQATVLRAEIAGTFDGTLMCSGEVILRSSSRISGELKCAKLVTHRGAVIAAEIHIVSDEEGGEEAIAGLSGFPPSWPTPFWSRRRIRKLLPYGYGAFLTLGAMGIWSFFA</sequence>
<dbReference type="KEGG" id="pla:Plav_1928"/>
<dbReference type="STRING" id="402881.Plav_1928"/>